<keyword evidence="3" id="KW-1185">Reference proteome</keyword>
<feature type="transmembrane region" description="Helical" evidence="1">
    <location>
        <begin position="111"/>
        <end position="133"/>
    </location>
</feature>
<dbReference type="EMBL" id="MU863889">
    <property type="protein sequence ID" value="KAK4203358.1"/>
    <property type="molecule type" value="Genomic_DNA"/>
</dbReference>
<name>A0AAN6XM67_9PEZI</name>
<keyword evidence="1" id="KW-0812">Transmembrane</keyword>
<gene>
    <name evidence="2" type="ORF">QBC40DRAFT_293759</name>
</gene>
<keyword evidence="1" id="KW-0472">Membrane</keyword>
<sequence>MLLAPGVNPVPETLPFTAQDSGRNGFTVIWNGVQRRIGRDHQQPTLRNYDDVSFTGVSFSVSGPGGVTFSAQSAPWGARRIQTRQHPLSLHNRGDLDIQYLINDSPNGVKLGVVVAFATAFVFALATMTKFFCCQRGFLDEYRASCSVPAAKWRRWIERTGHGEYP</sequence>
<evidence type="ECO:0000313" key="2">
    <source>
        <dbReference type="EMBL" id="KAK4203358.1"/>
    </source>
</evidence>
<keyword evidence="1" id="KW-1133">Transmembrane helix</keyword>
<protein>
    <submittedName>
        <fullName evidence="2">Uncharacterized protein</fullName>
    </submittedName>
</protein>
<evidence type="ECO:0000313" key="3">
    <source>
        <dbReference type="Proteomes" id="UP001303160"/>
    </source>
</evidence>
<evidence type="ECO:0000256" key="1">
    <source>
        <dbReference type="SAM" id="Phobius"/>
    </source>
</evidence>
<proteinExistence type="predicted"/>
<dbReference type="AlphaFoldDB" id="A0AAN6XM67"/>
<reference evidence="2" key="1">
    <citation type="journal article" date="2023" name="Mol. Phylogenet. Evol.">
        <title>Genome-scale phylogeny and comparative genomics of the fungal order Sordariales.</title>
        <authorList>
            <person name="Hensen N."/>
            <person name="Bonometti L."/>
            <person name="Westerberg I."/>
            <person name="Brannstrom I.O."/>
            <person name="Guillou S."/>
            <person name="Cros-Aarteil S."/>
            <person name="Calhoun S."/>
            <person name="Haridas S."/>
            <person name="Kuo A."/>
            <person name="Mondo S."/>
            <person name="Pangilinan J."/>
            <person name="Riley R."/>
            <person name="LaButti K."/>
            <person name="Andreopoulos B."/>
            <person name="Lipzen A."/>
            <person name="Chen C."/>
            <person name="Yan M."/>
            <person name="Daum C."/>
            <person name="Ng V."/>
            <person name="Clum A."/>
            <person name="Steindorff A."/>
            <person name="Ohm R.A."/>
            <person name="Martin F."/>
            <person name="Silar P."/>
            <person name="Natvig D.O."/>
            <person name="Lalanne C."/>
            <person name="Gautier V."/>
            <person name="Ament-Velasquez S.L."/>
            <person name="Kruys A."/>
            <person name="Hutchinson M.I."/>
            <person name="Powell A.J."/>
            <person name="Barry K."/>
            <person name="Miller A.N."/>
            <person name="Grigoriev I.V."/>
            <person name="Debuchy R."/>
            <person name="Gladieux P."/>
            <person name="Hiltunen Thoren M."/>
            <person name="Johannesson H."/>
        </authorList>
    </citation>
    <scope>NUCLEOTIDE SEQUENCE</scope>
    <source>
        <strain evidence="2">CBS 315.58</strain>
    </source>
</reference>
<dbReference type="Proteomes" id="UP001303160">
    <property type="component" value="Unassembled WGS sequence"/>
</dbReference>
<comment type="caution">
    <text evidence="2">The sequence shown here is derived from an EMBL/GenBank/DDBJ whole genome shotgun (WGS) entry which is preliminary data.</text>
</comment>
<organism evidence="2 3">
    <name type="scientific">Triangularia verruculosa</name>
    <dbReference type="NCBI Taxonomy" id="2587418"/>
    <lineage>
        <taxon>Eukaryota</taxon>
        <taxon>Fungi</taxon>
        <taxon>Dikarya</taxon>
        <taxon>Ascomycota</taxon>
        <taxon>Pezizomycotina</taxon>
        <taxon>Sordariomycetes</taxon>
        <taxon>Sordariomycetidae</taxon>
        <taxon>Sordariales</taxon>
        <taxon>Podosporaceae</taxon>
        <taxon>Triangularia</taxon>
    </lineage>
</organism>
<reference evidence="2" key="2">
    <citation type="submission" date="2023-05" db="EMBL/GenBank/DDBJ databases">
        <authorList>
            <consortium name="Lawrence Berkeley National Laboratory"/>
            <person name="Steindorff A."/>
            <person name="Hensen N."/>
            <person name="Bonometti L."/>
            <person name="Westerberg I."/>
            <person name="Brannstrom I.O."/>
            <person name="Guillou S."/>
            <person name="Cros-Aarteil S."/>
            <person name="Calhoun S."/>
            <person name="Haridas S."/>
            <person name="Kuo A."/>
            <person name="Mondo S."/>
            <person name="Pangilinan J."/>
            <person name="Riley R."/>
            <person name="Labutti K."/>
            <person name="Andreopoulos B."/>
            <person name="Lipzen A."/>
            <person name="Chen C."/>
            <person name="Yanf M."/>
            <person name="Daum C."/>
            <person name="Ng V."/>
            <person name="Clum A."/>
            <person name="Ohm R."/>
            <person name="Martin F."/>
            <person name="Silar P."/>
            <person name="Natvig D."/>
            <person name="Lalanne C."/>
            <person name="Gautier V."/>
            <person name="Ament-Velasquez S.L."/>
            <person name="Kruys A."/>
            <person name="Hutchinson M.I."/>
            <person name="Powell A.J."/>
            <person name="Barry K."/>
            <person name="Miller A.N."/>
            <person name="Grigoriev I.V."/>
            <person name="Debuchy R."/>
            <person name="Gladieux P."/>
            <person name="Thoren M.H."/>
            <person name="Johannesson H."/>
        </authorList>
    </citation>
    <scope>NUCLEOTIDE SEQUENCE</scope>
    <source>
        <strain evidence="2">CBS 315.58</strain>
    </source>
</reference>
<accession>A0AAN6XM67</accession>